<feature type="domain" description="Fe/B12 periplasmic-binding" evidence="2">
    <location>
        <begin position="28"/>
        <end position="287"/>
    </location>
</feature>
<proteinExistence type="predicted"/>
<dbReference type="PANTHER" id="PTHR30535">
    <property type="entry name" value="VITAMIN B12-BINDING PROTEIN"/>
    <property type="match status" value="1"/>
</dbReference>
<dbReference type="AlphaFoldDB" id="A0A6S5RW97"/>
<dbReference type="Gene3D" id="3.40.50.1980">
    <property type="entry name" value="Nitrogenase molybdenum iron protein domain"/>
    <property type="match status" value="2"/>
</dbReference>
<dbReference type="RefSeq" id="WP_182851030.1">
    <property type="nucleotide sequence ID" value="NZ_AP022213.1"/>
</dbReference>
<evidence type="ECO:0000313" key="4">
    <source>
        <dbReference type="Proteomes" id="UP000515591"/>
    </source>
</evidence>
<gene>
    <name evidence="3" type="primary">phuT</name>
    <name evidence="3" type="ORF">WP8S17C03_48910</name>
</gene>
<keyword evidence="1" id="KW-0732">Signal</keyword>
<sequence length="298" mass="30837">MPAPRHLAGLCAGLLFCSLASAEALPQRWVSAGGAVSEWVVALGGEPRLVGVDTTSQHPESLKRLPSVGYQRQLAAEGLLSLRPELLVGTEEMGPPPVLAQVKAAGVQVEQLSSQPDLAALAHTLERLGALLGDPARAEQARIDYVARLDSLAAHVREAQGKQAAPRVLLLVGHAGSNPLAAGKGTSGAWMIERAGGFNVADHSGYKALSNEALAALDPEVVVVADRALVGEAAREALLRQNPTLALTRAGRAGRFLVLDPTLLVGGLGPRLPDALAALSAGFYPQAPAPDAEHRATP</sequence>
<evidence type="ECO:0000259" key="2">
    <source>
        <dbReference type="PROSITE" id="PS50983"/>
    </source>
</evidence>
<name>A0A6S5RW97_9GAMM</name>
<feature type="chain" id="PRO_5028431295" evidence="1">
    <location>
        <begin position="23"/>
        <end position="298"/>
    </location>
</feature>
<evidence type="ECO:0000313" key="3">
    <source>
        <dbReference type="EMBL" id="BBT18842.1"/>
    </source>
</evidence>
<reference evidence="3 4" key="1">
    <citation type="submission" date="2019-12" db="EMBL/GenBank/DDBJ databases">
        <title>complete genome sequences of Pseudomonas otitidis str. WP8-S17-CRE-03 isolated from wastewater treatment plant effluent.</title>
        <authorList>
            <person name="Sekizuka T."/>
            <person name="Itokawa K."/>
            <person name="Yatsu K."/>
            <person name="Inamine Y."/>
            <person name="Kuroda M."/>
        </authorList>
    </citation>
    <scope>NUCLEOTIDE SEQUENCE [LARGE SCALE GENOMIC DNA]</scope>
    <source>
        <strain evidence="3 4">WP8-S17-CRE-03</strain>
    </source>
</reference>
<accession>A0A6S5RW97</accession>
<dbReference type="EMBL" id="AP022213">
    <property type="protein sequence ID" value="BBT18842.1"/>
    <property type="molecule type" value="Genomic_DNA"/>
</dbReference>
<dbReference type="InterPro" id="IPR050902">
    <property type="entry name" value="ABC_Transporter_SBP"/>
</dbReference>
<dbReference type="SUPFAM" id="SSF53807">
    <property type="entry name" value="Helical backbone' metal receptor"/>
    <property type="match status" value="1"/>
</dbReference>
<dbReference type="PROSITE" id="PS50983">
    <property type="entry name" value="FE_B12_PBP"/>
    <property type="match status" value="1"/>
</dbReference>
<feature type="signal peptide" evidence="1">
    <location>
        <begin position="1"/>
        <end position="22"/>
    </location>
</feature>
<evidence type="ECO:0000256" key="1">
    <source>
        <dbReference type="SAM" id="SignalP"/>
    </source>
</evidence>
<dbReference type="PANTHER" id="PTHR30535:SF4">
    <property type="entry name" value="HEMIN-BINDING PERIPLASMIC PROTEIN HMUT"/>
    <property type="match status" value="1"/>
</dbReference>
<dbReference type="InterPro" id="IPR002491">
    <property type="entry name" value="ABC_transptr_periplasmic_BD"/>
</dbReference>
<organism evidence="3 4">
    <name type="scientific">Metapseudomonas otitidis</name>
    <dbReference type="NCBI Taxonomy" id="319939"/>
    <lineage>
        <taxon>Bacteria</taxon>
        <taxon>Pseudomonadati</taxon>
        <taxon>Pseudomonadota</taxon>
        <taxon>Gammaproteobacteria</taxon>
        <taxon>Pseudomonadales</taxon>
        <taxon>Pseudomonadaceae</taxon>
        <taxon>Metapseudomonas</taxon>
    </lineage>
</organism>
<dbReference type="Pfam" id="PF01497">
    <property type="entry name" value="Peripla_BP_2"/>
    <property type="match status" value="1"/>
</dbReference>
<dbReference type="Proteomes" id="UP000515591">
    <property type="component" value="Chromosome"/>
</dbReference>
<protein>
    <submittedName>
        <fullName evidence="3">Heme-transporter PhuT</fullName>
    </submittedName>
</protein>